<feature type="compositionally biased region" description="Gly residues" evidence="10">
    <location>
        <begin position="234"/>
        <end position="243"/>
    </location>
</feature>
<evidence type="ECO:0000256" key="2">
    <source>
        <dbReference type="ARBA" id="ARBA00004398"/>
    </source>
</evidence>
<dbReference type="GO" id="GO:0045202">
    <property type="term" value="C:synapse"/>
    <property type="evidence" value="ECO:0007669"/>
    <property type="project" value="TreeGrafter"/>
</dbReference>
<dbReference type="InterPro" id="IPR000387">
    <property type="entry name" value="Tyr_Pase_dom"/>
</dbReference>
<dbReference type="Ensembl" id="ENSOSIT00000005350.1">
    <property type="protein sequence ID" value="ENSOSIP00000005008.1"/>
    <property type="gene ID" value="ENSOSIG00000003406.1"/>
</dbReference>
<dbReference type="PANTHER" id="PTHR46106:SF1">
    <property type="entry name" value="RECEPTOR-TYPE TYROSINE-PROTEIN PHOSPHATASE-LIKE N"/>
    <property type="match status" value="1"/>
</dbReference>
<evidence type="ECO:0000256" key="11">
    <source>
        <dbReference type="SAM" id="Phobius"/>
    </source>
</evidence>
<dbReference type="AlphaFoldDB" id="A0A8C7WXU5"/>
<evidence type="ECO:0000256" key="5">
    <source>
        <dbReference type="ARBA" id="ARBA00022989"/>
    </source>
</evidence>
<dbReference type="SUPFAM" id="SSF52799">
    <property type="entry name" value="(Phosphotyrosine protein) phosphatases II"/>
    <property type="match status" value="1"/>
</dbReference>
<feature type="transmembrane region" description="Helical" evidence="11">
    <location>
        <begin position="119"/>
        <end position="140"/>
    </location>
</feature>
<reference evidence="14" key="2">
    <citation type="submission" date="2025-09" db="UniProtKB">
        <authorList>
            <consortium name="Ensembl"/>
        </authorList>
    </citation>
    <scope>IDENTIFICATION</scope>
</reference>
<accession>A0A8C7WXU5</accession>
<dbReference type="InterPro" id="IPR016130">
    <property type="entry name" value="Tyr_Pase_AS"/>
</dbReference>
<reference evidence="14" key="1">
    <citation type="submission" date="2025-08" db="UniProtKB">
        <authorList>
            <consortium name="Ensembl"/>
        </authorList>
    </citation>
    <scope>IDENTIFICATION</scope>
</reference>
<dbReference type="Proteomes" id="UP000694383">
    <property type="component" value="Unplaced"/>
</dbReference>
<evidence type="ECO:0000256" key="4">
    <source>
        <dbReference type="ARBA" id="ARBA00022729"/>
    </source>
</evidence>
<dbReference type="GO" id="GO:0035773">
    <property type="term" value="P:insulin secretion involved in cellular response to glucose stimulus"/>
    <property type="evidence" value="ECO:0007669"/>
    <property type="project" value="TreeGrafter"/>
</dbReference>
<dbReference type="GO" id="GO:0030133">
    <property type="term" value="C:transport vesicle"/>
    <property type="evidence" value="ECO:0007669"/>
    <property type="project" value="UniProtKB-SubCell"/>
</dbReference>
<dbReference type="InterPro" id="IPR029403">
    <property type="entry name" value="RESP18_dom"/>
</dbReference>
<dbReference type="GO" id="GO:0051046">
    <property type="term" value="P:regulation of secretion"/>
    <property type="evidence" value="ECO:0007669"/>
    <property type="project" value="TreeGrafter"/>
</dbReference>
<feature type="domain" description="Tyrosine-protein phosphatase" evidence="12">
    <location>
        <begin position="302"/>
        <end position="562"/>
    </location>
</feature>
<feature type="compositionally biased region" description="Low complexity" evidence="10">
    <location>
        <begin position="244"/>
        <end position="270"/>
    </location>
</feature>
<feature type="domain" description="Tyrosine specific protein phosphatases" evidence="13">
    <location>
        <begin position="481"/>
        <end position="553"/>
    </location>
</feature>
<feature type="transmembrane region" description="Helical" evidence="11">
    <location>
        <begin position="170"/>
        <end position="194"/>
    </location>
</feature>
<dbReference type="SMART" id="SM00194">
    <property type="entry name" value="PTPc"/>
    <property type="match status" value="1"/>
</dbReference>
<evidence type="ECO:0000313" key="14">
    <source>
        <dbReference type="Ensembl" id="ENSOSIP00000005008.1"/>
    </source>
</evidence>
<dbReference type="Pfam" id="PF00102">
    <property type="entry name" value="Y_phosphatase"/>
    <property type="match status" value="1"/>
</dbReference>
<feature type="region of interest" description="Disordered" evidence="10">
    <location>
        <begin position="234"/>
        <end position="273"/>
    </location>
</feature>
<keyword evidence="7" id="KW-0325">Glycoprotein</keyword>
<keyword evidence="5 11" id="KW-1133">Transmembrane helix</keyword>
<evidence type="ECO:0000256" key="6">
    <source>
        <dbReference type="ARBA" id="ARBA00023136"/>
    </source>
</evidence>
<evidence type="ECO:0000259" key="13">
    <source>
        <dbReference type="PROSITE" id="PS50056"/>
    </source>
</evidence>
<dbReference type="FunFam" id="3.90.190.10:FF:000017">
    <property type="entry name" value="receptor-type tyrosine-protein phosphatase-like N isoform X2"/>
    <property type="match status" value="1"/>
</dbReference>
<dbReference type="PRINTS" id="PR00700">
    <property type="entry name" value="PRTYPHPHTASE"/>
</dbReference>
<evidence type="ECO:0000256" key="9">
    <source>
        <dbReference type="ARBA" id="ARBA00025723"/>
    </source>
</evidence>
<keyword evidence="3 11" id="KW-0812">Transmembrane</keyword>
<dbReference type="SMART" id="SM01305">
    <property type="entry name" value="RESP18"/>
    <property type="match status" value="1"/>
</dbReference>
<dbReference type="GO" id="GO:0030659">
    <property type="term" value="C:cytoplasmic vesicle membrane"/>
    <property type="evidence" value="ECO:0007669"/>
    <property type="project" value="UniProtKB-SubCell"/>
</dbReference>
<dbReference type="PROSITE" id="PS50055">
    <property type="entry name" value="TYR_PHOSPHATASE_PTP"/>
    <property type="match status" value="1"/>
</dbReference>
<evidence type="ECO:0000256" key="3">
    <source>
        <dbReference type="ARBA" id="ARBA00022692"/>
    </source>
</evidence>
<dbReference type="InterPro" id="IPR003595">
    <property type="entry name" value="Tyr_Pase_cat"/>
</dbReference>
<dbReference type="Gene3D" id="3.90.190.10">
    <property type="entry name" value="Protein tyrosine phosphatase superfamily"/>
    <property type="match status" value="1"/>
</dbReference>
<dbReference type="GO" id="GO:0030141">
    <property type="term" value="C:secretory granule"/>
    <property type="evidence" value="ECO:0007669"/>
    <property type="project" value="InterPro"/>
</dbReference>
<comment type="similarity">
    <text evidence="9">Belongs to the protein-tyrosine phosphatase family. Receptor class 8 subfamily.</text>
</comment>
<evidence type="ECO:0000256" key="10">
    <source>
        <dbReference type="SAM" id="MobiDB-lite"/>
    </source>
</evidence>
<keyword evidence="8" id="KW-0968">Cytoplasmic vesicle</keyword>
<organism evidence="14 15">
    <name type="scientific">Oryzias sinensis</name>
    <name type="common">Chinese medaka</name>
    <dbReference type="NCBI Taxonomy" id="183150"/>
    <lineage>
        <taxon>Eukaryota</taxon>
        <taxon>Metazoa</taxon>
        <taxon>Chordata</taxon>
        <taxon>Craniata</taxon>
        <taxon>Vertebrata</taxon>
        <taxon>Euteleostomi</taxon>
        <taxon>Actinopterygii</taxon>
        <taxon>Neopterygii</taxon>
        <taxon>Teleostei</taxon>
        <taxon>Neoteleostei</taxon>
        <taxon>Acanthomorphata</taxon>
        <taxon>Ovalentaria</taxon>
        <taxon>Atherinomorphae</taxon>
        <taxon>Beloniformes</taxon>
        <taxon>Adrianichthyidae</taxon>
        <taxon>Oryziinae</taxon>
        <taxon>Oryzias</taxon>
    </lineage>
</organism>
<dbReference type="PROSITE" id="PS00383">
    <property type="entry name" value="TYR_PHOSPHATASE_1"/>
    <property type="match status" value="1"/>
</dbReference>
<evidence type="ECO:0000313" key="15">
    <source>
        <dbReference type="Proteomes" id="UP000694383"/>
    </source>
</evidence>
<dbReference type="InterPro" id="IPR000242">
    <property type="entry name" value="PTP_cat"/>
</dbReference>
<dbReference type="GO" id="GO:0004725">
    <property type="term" value="F:protein tyrosine phosphatase activity"/>
    <property type="evidence" value="ECO:0007669"/>
    <property type="project" value="InterPro"/>
</dbReference>
<protein>
    <submittedName>
        <fullName evidence="14">Protein tyrosine phosphatase receptor type Nb</fullName>
    </submittedName>
</protein>
<dbReference type="InterPro" id="IPR033522">
    <property type="entry name" value="IA-2/IA-2_beta"/>
</dbReference>
<sequence length="572" mass="63861">MSHLGLHSYTQTHSDYCVFTECVCVCVLPEKVCRFSVSLSADGLFGQCHDPLQEPARYQVSIPVLRRLQEVLKDLMLQGLTWRDDVTQKVISQELRNVPTLRPKLSDNLPKNDSIRNSASFIFCLFYVFLVCSTAGKAVAFDVRPNSKNLTAADAANKASKSEVKPGSRWLFSTFVALACISGIVVAGMTIACLRHHAHRLAAKKLGLGPEGGSFTHQEYQDLCRQHMASKGAFGRGAVGGGPDSRVSSVSSQFSDGAQPSPSSHSSTPSWCEEPAQANMDISTGHMILAYMEDHLRNKDRLMKEWEALCSYQAEPSTVSVAQSEANAKKNRIPDSVPYDHSRVKLKAEINPSRSDYINASTIIEHDPRMPAYIATQGPLSHTISDFWQMVWENGCTVIVMMTALVEDGEKQCDRYWPDEGSSLYHIYEVNLVSEHIWCNDFLVRSFYLKNVQTQETRTLTQFHFLSWPAQGIPTSTRPLLDFRRKVNKCYRGRSCPIIVHCSDGTGRTGTYILIDMVLNRMAKGVKEIDIAATLEHVRDQRPGMVRTKDQFEFALTAVAEEVNAILKALPQ</sequence>
<dbReference type="SMART" id="SM00404">
    <property type="entry name" value="PTPc_motif"/>
    <property type="match status" value="1"/>
</dbReference>
<proteinExistence type="inferred from homology"/>
<dbReference type="Pfam" id="PF14948">
    <property type="entry name" value="RESP18"/>
    <property type="match status" value="1"/>
</dbReference>
<dbReference type="GeneTree" id="ENSGT00940000154095"/>
<evidence type="ECO:0000259" key="12">
    <source>
        <dbReference type="PROSITE" id="PS50055"/>
    </source>
</evidence>
<keyword evidence="6 11" id="KW-0472">Membrane</keyword>
<dbReference type="InterPro" id="IPR029021">
    <property type="entry name" value="Prot-tyrosine_phosphatase-like"/>
</dbReference>
<dbReference type="PANTHER" id="PTHR46106">
    <property type="entry name" value="IA-2 PROTEIN TYROSINE PHOSPHATASE, ISOFORM C"/>
    <property type="match status" value="1"/>
</dbReference>
<evidence type="ECO:0000256" key="7">
    <source>
        <dbReference type="ARBA" id="ARBA00023180"/>
    </source>
</evidence>
<keyword evidence="4" id="KW-0732">Signal</keyword>
<dbReference type="PROSITE" id="PS50056">
    <property type="entry name" value="TYR_PHOSPHATASE_2"/>
    <property type="match status" value="1"/>
</dbReference>
<keyword evidence="15" id="KW-1185">Reference proteome</keyword>
<evidence type="ECO:0000256" key="1">
    <source>
        <dbReference type="ARBA" id="ARBA00004358"/>
    </source>
</evidence>
<name>A0A8C7WXU5_9TELE</name>
<comment type="subcellular location">
    <subcellularLocation>
        <location evidence="1">Cytoplasmic vesicle membrane</location>
        <topology evidence="1">Single-pass type I membrane protein</topology>
    </subcellularLocation>
    <subcellularLocation>
        <location evidence="2">Cytoplasmic vesicle</location>
        <location evidence="2">Secretory vesicle</location>
    </subcellularLocation>
</comment>
<evidence type="ECO:0000256" key="8">
    <source>
        <dbReference type="ARBA" id="ARBA00023329"/>
    </source>
</evidence>